<protein>
    <submittedName>
        <fullName evidence="2">Uncharacterized protein</fullName>
    </submittedName>
</protein>
<feature type="signal peptide" evidence="1">
    <location>
        <begin position="1"/>
        <end position="23"/>
    </location>
</feature>
<dbReference type="EMBL" id="JAULSO010000001">
    <property type="protein sequence ID" value="KAK3693273.1"/>
    <property type="molecule type" value="Genomic_DNA"/>
</dbReference>
<evidence type="ECO:0000313" key="2">
    <source>
        <dbReference type="EMBL" id="KAK3693273.1"/>
    </source>
</evidence>
<evidence type="ECO:0000256" key="1">
    <source>
        <dbReference type="SAM" id="SignalP"/>
    </source>
</evidence>
<gene>
    <name evidence="2" type="ORF">B0T22DRAFT_476130</name>
</gene>
<organism evidence="2 3">
    <name type="scientific">Podospora appendiculata</name>
    <dbReference type="NCBI Taxonomy" id="314037"/>
    <lineage>
        <taxon>Eukaryota</taxon>
        <taxon>Fungi</taxon>
        <taxon>Dikarya</taxon>
        <taxon>Ascomycota</taxon>
        <taxon>Pezizomycotina</taxon>
        <taxon>Sordariomycetes</taxon>
        <taxon>Sordariomycetidae</taxon>
        <taxon>Sordariales</taxon>
        <taxon>Podosporaceae</taxon>
        <taxon>Podospora</taxon>
    </lineage>
</organism>
<evidence type="ECO:0000313" key="3">
    <source>
        <dbReference type="Proteomes" id="UP001270362"/>
    </source>
</evidence>
<feature type="chain" id="PRO_5041960766" evidence="1">
    <location>
        <begin position="24"/>
        <end position="180"/>
    </location>
</feature>
<dbReference type="Proteomes" id="UP001270362">
    <property type="component" value="Unassembled WGS sequence"/>
</dbReference>
<reference evidence="2" key="1">
    <citation type="journal article" date="2023" name="Mol. Phylogenet. Evol.">
        <title>Genome-scale phylogeny and comparative genomics of the fungal order Sordariales.</title>
        <authorList>
            <person name="Hensen N."/>
            <person name="Bonometti L."/>
            <person name="Westerberg I."/>
            <person name="Brannstrom I.O."/>
            <person name="Guillou S."/>
            <person name="Cros-Aarteil S."/>
            <person name="Calhoun S."/>
            <person name="Haridas S."/>
            <person name="Kuo A."/>
            <person name="Mondo S."/>
            <person name="Pangilinan J."/>
            <person name="Riley R."/>
            <person name="LaButti K."/>
            <person name="Andreopoulos B."/>
            <person name="Lipzen A."/>
            <person name="Chen C."/>
            <person name="Yan M."/>
            <person name="Daum C."/>
            <person name="Ng V."/>
            <person name="Clum A."/>
            <person name="Steindorff A."/>
            <person name="Ohm R.A."/>
            <person name="Martin F."/>
            <person name="Silar P."/>
            <person name="Natvig D.O."/>
            <person name="Lalanne C."/>
            <person name="Gautier V."/>
            <person name="Ament-Velasquez S.L."/>
            <person name="Kruys A."/>
            <person name="Hutchinson M.I."/>
            <person name="Powell A.J."/>
            <person name="Barry K."/>
            <person name="Miller A.N."/>
            <person name="Grigoriev I.V."/>
            <person name="Debuchy R."/>
            <person name="Gladieux P."/>
            <person name="Hiltunen Thoren M."/>
            <person name="Johannesson H."/>
        </authorList>
    </citation>
    <scope>NUCLEOTIDE SEQUENCE</scope>
    <source>
        <strain evidence="2">CBS 314.62</strain>
    </source>
</reference>
<comment type="caution">
    <text evidence="2">The sequence shown here is derived from an EMBL/GenBank/DDBJ whole genome shotgun (WGS) entry which is preliminary data.</text>
</comment>
<accession>A0AAE0XH49</accession>
<reference evidence="2" key="2">
    <citation type="submission" date="2023-06" db="EMBL/GenBank/DDBJ databases">
        <authorList>
            <consortium name="Lawrence Berkeley National Laboratory"/>
            <person name="Haridas S."/>
            <person name="Hensen N."/>
            <person name="Bonometti L."/>
            <person name="Westerberg I."/>
            <person name="Brannstrom I.O."/>
            <person name="Guillou S."/>
            <person name="Cros-Aarteil S."/>
            <person name="Calhoun S."/>
            <person name="Kuo A."/>
            <person name="Mondo S."/>
            <person name="Pangilinan J."/>
            <person name="Riley R."/>
            <person name="Labutti K."/>
            <person name="Andreopoulos B."/>
            <person name="Lipzen A."/>
            <person name="Chen C."/>
            <person name="Yanf M."/>
            <person name="Daum C."/>
            <person name="Ng V."/>
            <person name="Clum A."/>
            <person name="Steindorff A."/>
            <person name="Ohm R."/>
            <person name="Martin F."/>
            <person name="Silar P."/>
            <person name="Natvig D."/>
            <person name="Lalanne C."/>
            <person name="Gautier V."/>
            <person name="Ament-Velasquez S.L."/>
            <person name="Kruys A."/>
            <person name="Hutchinson M.I."/>
            <person name="Powell A.J."/>
            <person name="Barry K."/>
            <person name="Miller A.N."/>
            <person name="Grigoriev I.V."/>
            <person name="Debuchy R."/>
            <person name="Gladieux P."/>
            <person name="Thoren M.H."/>
            <person name="Johannesson H."/>
        </authorList>
    </citation>
    <scope>NUCLEOTIDE SEQUENCE</scope>
    <source>
        <strain evidence="2">CBS 314.62</strain>
    </source>
</reference>
<dbReference type="AlphaFoldDB" id="A0AAE0XH49"/>
<keyword evidence="1" id="KW-0732">Signal</keyword>
<keyword evidence="3" id="KW-1185">Reference proteome</keyword>
<sequence>MVSRSLHPIRALMVIALAVGTVASPLESRTESLNLPCLLKLCTSGTICQVIDGEAQCVPETGTKCGPVKCLAGTYCCNASCGICAKPGFLCTQQACEPAGQKCGPNICAAGQECCNSSCGICVEPGGVCTEQICLSAGPACGSSTCRSGYVCCNSSCGICTPPDGACTQQYCSPASMLQR</sequence>
<name>A0AAE0XH49_9PEZI</name>
<proteinExistence type="predicted"/>